<sequence>MDKQQRHKKRRNRVKDGVPYSSQLVRRKRLEAQTLQLEAEELTAQLVNLQARRRDVSTRTTLEQSSPRTAHTVTIEVQKLQQSQKMNRTLKVMLVELHKLCAPFAATLGKTNTLQDMEFVFNLRTKVDRPLVEIAFSDKVVNEMSMSLDWLRLDTDTMLAGVDCISNVSFRWHNFPARNCIEATSITPVGCSAQELGDMVWHHATNTEKDTDKAFHCIKRKMPNPLDMNAVAAMVEGLLRVNIVTTFRKYDEGNRIILVGTTKWFLPSGELLLQDYNWTVLLPSPVEPLRLSVMKIFYKLEMTATQSDRAAESQQTLFQAVSTKMRGFHLATQDNLLSS</sequence>
<feature type="region of interest" description="Disordered" evidence="2">
    <location>
        <begin position="1"/>
        <end position="20"/>
    </location>
</feature>
<evidence type="ECO:0000256" key="1">
    <source>
        <dbReference type="SAM" id="Coils"/>
    </source>
</evidence>
<proteinExistence type="predicted"/>
<evidence type="ECO:0008006" key="5">
    <source>
        <dbReference type="Google" id="ProtNLM"/>
    </source>
</evidence>
<evidence type="ECO:0000313" key="4">
    <source>
        <dbReference type="Proteomes" id="UP000198211"/>
    </source>
</evidence>
<protein>
    <recommendedName>
        <fullName evidence="5">M96 mating-specific protein</fullName>
    </recommendedName>
</protein>
<dbReference type="AlphaFoldDB" id="A0A225W5I2"/>
<comment type="caution">
    <text evidence="3">The sequence shown here is derived from an EMBL/GenBank/DDBJ whole genome shotgun (WGS) entry which is preliminary data.</text>
</comment>
<keyword evidence="4" id="KW-1185">Reference proteome</keyword>
<accession>A0A225W5I2</accession>
<dbReference type="OrthoDB" id="96073at2759"/>
<evidence type="ECO:0000313" key="3">
    <source>
        <dbReference type="EMBL" id="OWZ12624.1"/>
    </source>
</evidence>
<organism evidence="3 4">
    <name type="scientific">Phytophthora megakarya</name>
    <dbReference type="NCBI Taxonomy" id="4795"/>
    <lineage>
        <taxon>Eukaryota</taxon>
        <taxon>Sar</taxon>
        <taxon>Stramenopiles</taxon>
        <taxon>Oomycota</taxon>
        <taxon>Peronosporomycetes</taxon>
        <taxon>Peronosporales</taxon>
        <taxon>Peronosporaceae</taxon>
        <taxon>Phytophthora</taxon>
    </lineage>
</organism>
<feature type="compositionally biased region" description="Basic residues" evidence="2">
    <location>
        <begin position="1"/>
        <end position="13"/>
    </location>
</feature>
<feature type="coiled-coil region" evidence="1">
    <location>
        <begin position="25"/>
        <end position="59"/>
    </location>
</feature>
<reference evidence="4" key="1">
    <citation type="submission" date="2017-03" db="EMBL/GenBank/DDBJ databases">
        <title>Phytopthora megakarya and P. palmivora, two closely related causual agents of cacao black pod achieved similar genome size and gene model numbers by different mechanisms.</title>
        <authorList>
            <person name="Ali S."/>
            <person name="Shao J."/>
            <person name="Larry D.J."/>
            <person name="Kronmiller B."/>
            <person name="Shen D."/>
            <person name="Strem M.D."/>
            <person name="Melnick R.L."/>
            <person name="Guiltinan M.J."/>
            <person name="Tyler B.M."/>
            <person name="Meinhardt L.W."/>
            <person name="Bailey B.A."/>
        </authorList>
    </citation>
    <scope>NUCLEOTIDE SEQUENCE [LARGE SCALE GENOMIC DNA]</scope>
    <source>
        <strain evidence="4">zdho120</strain>
    </source>
</reference>
<keyword evidence="1" id="KW-0175">Coiled coil</keyword>
<dbReference type="EMBL" id="NBNE01001796">
    <property type="protein sequence ID" value="OWZ12624.1"/>
    <property type="molecule type" value="Genomic_DNA"/>
</dbReference>
<dbReference type="Proteomes" id="UP000198211">
    <property type="component" value="Unassembled WGS sequence"/>
</dbReference>
<gene>
    <name evidence="3" type="ORF">PHMEG_00014182</name>
</gene>
<evidence type="ECO:0000256" key="2">
    <source>
        <dbReference type="SAM" id="MobiDB-lite"/>
    </source>
</evidence>
<name>A0A225W5I2_9STRA</name>